<keyword evidence="4" id="KW-1185">Reference proteome</keyword>
<dbReference type="RefSeq" id="XP_033389782.1">
    <property type="nucleotide sequence ID" value="XM_033530771.1"/>
</dbReference>
<reference evidence="3" key="1">
    <citation type="journal article" date="2020" name="Stud. Mycol.">
        <title>101 Dothideomycetes genomes: a test case for predicting lifestyles and emergence of pathogens.</title>
        <authorList>
            <person name="Haridas S."/>
            <person name="Albert R."/>
            <person name="Binder M."/>
            <person name="Bloem J."/>
            <person name="Labutti K."/>
            <person name="Salamov A."/>
            <person name="Andreopoulos B."/>
            <person name="Baker S."/>
            <person name="Barry K."/>
            <person name="Bills G."/>
            <person name="Bluhm B."/>
            <person name="Cannon C."/>
            <person name="Castanera R."/>
            <person name="Culley D."/>
            <person name="Daum C."/>
            <person name="Ezra D."/>
            <person name="Gonzalez J."/>
            <person name="Henrissat B."/>
            <person name="Kuo A."/>
            <person name="Liang C."/>
            <person name="Lipzen A."/>
            <person name="Lutzoni F."/>
            <person name="Magnuson J."/>
            <person name="Mondo S."/>
            <person name="Nolan M."/>
            <person name="Ohm R."/>
            <person name="Pangilinan J."/>
            <person name="Park H.-J."/>
            <person name="Ramirez L."/>
            <person name="Alfaro M."/>
            <person name="Sun H."/>
            <person name="Tritt A."/>
            <person name="Yoshinaga Y."/>
            <person name="Zwiers L.-H."/>
            <person name="Turgeon B."/>
            <person name="Goodwin S."/>
            <person name="Spatafora J."/>
            <person name="Crous P."/>
            <person name="Grigoriev I."/>
        </authorList>
    </citation>
    <scope>NUCLEOTIDE SEQUENCE</scope>
    <source>
        <strain evidence="3">CBS 175.79</strain>
    </source>
</reference>
<dbReference type="InterPro" id="IPR058334">
    <property type="entry name" value="DUF8021"/>
</dbReference>
<keyword evidence="1" id="KW-0732">Signal</keyword>
<organism evidence="3 4">
    <name type="scientific">Aaosphaeria arxii CBS 175.79</name>
    <dbReference type="NCBI Taxonomy" id="1450172"/>
    <lineage>
        <taxon>Eukaryota</taxon>
        <taxon>Fungi</taxon>
        <taxon>Dikarya</taxon>
        <taxon>Ascomycota</taxon>
        <taxon>Pezizomycotina</taxon>
        <taxon>Dothideomycetes</taxon>
        <taxon>Pleosporomycetidae</taxon>
        <taxon>Pleosporales</taxon>
        <taxon>Pleosporales incertae sedis</taxon>
        <taxon>Aaosphaeria</taxon>
    </lineage>
</organism>
<evidence type="ECO:0000256" key="1">
    <source>
        <dbReference type="SAM" id="SignalP"/>
    </source>
</evidence>
<feature type="chain" id="PRO_5025686930" description="DUF8021 domain-containing protein" evidence="1">
    <location>
        <begin position="19"/>
        <end position="270"/>
    </location>
</feature>
<protein>
    <recommendedName>
        <fullName evidence="2">DUF8021 domain-containing protein</fullName>
    </recommendedName>
</protein>
<dbReference type="AlphaFoldDB" id="A0A6A5Y864"/>
<evidence type="ECO:0000313" key="3">
    <source>
        <dbReference type="EMBL" id="KAF2021443.1"/>
    </source>
</evidence>
<sequence>MNRATLLSVASIIVHAFAACDRAALEQLTSTYVRAQTSGKPDLLPLATNASYIENDAPVAITKGVLSQAIVVDFSRSIHDTVQCATYTEITAATDKHPYVISTKLVLANDKVTNVLSVISDAGDWLFNATVWLDWTKKEKWDAIPESKHDKREVIQAAGDAYLDSWADGKVPVPYGTPCQRLEGGIYTGSRNQTSNSCVMPEFPKPFKGALNRRYVIDQQYGAVAIFNDFPFIDVDKPDGTASTNFVRVEGGKIRYIHENTVCTRKNCGR</sequence>
<dbReference type="Pfam" id="PF26061">
    <property type="entry name" value="DUF8021"/>
    <property type="match status" value="1"/>
</dbReference>
<feature type="signal peptide" evidence="1">
    <location>
        <begin position="1"/>
        <end position="18"/>
    </location>
</feature>
<evidence type="ECO:0000313" key="4">
    <source>
        <dbReference type="Proteomes" id="UP000799778"/>
    </source>
</evidence>
<dbReference type="PROSITE" id="PS51257">
    <property type="entry name" value="PROKAR_LIPOPROTEIN"/>
    <property type="match status" value="1"/>
</dbReference>
<dbReference type="GeneID" id="54288168"/>
<dbReference type="OrthoDB" id="3515051at2759"/>
<evidence type="ECO:0000259" key="2">
    <source>
        <dbReference type="Pfam" id="PF26061"/>
    </source>
</evidence>
<feature type="domain" description="DUF8021" evidence="2">
    <location>
        <begin position="149"/>
        <end position="261"/>
    </location>
</feature>
<accession>A0A6A5Y864</accession>
<dbReference type="Proteomes" id="UP000799778">
    <property type="component" value="Unassembled WGS sequence"/>
</dbReference>
<name>A0A6A5Y864_9PLEO</name>
<gene>
    <name evidence="3" type="ORF">BU24DRAFT_446456</name>
</gene>
<dbReference type="EMBL" id="ML978066">
    <property type="protein sequence ID" value="KAF2021443.1"/>
    <property type="molecule type" value="Genomic_DNA"/>
</dbReference>
<proteinExistence type="predicted"/>